<dbReference type="PROSITE" id="PS00194">
    <property type="entry name" value="THIOREDOXIN_1"/>
    <property type="match status" value="1"/>
</dbReference>
<evidence type="ECO:0000256" key="1">
    <source>
        <dbReference type="SAM" id="SignalP"/>
    </source>
</evidence>
<evidence type="ECO:0000259" key="2">
    <source>
        <dbReference type="Pfam" id="PF00085"/>
    </source>
</evidence>
<feature type="domain" description="Thioredoxin" evidence="2">
    <location>
        <begin position="50"/>
        <end position="96"/>
    </location>
</feature>
<protein>
    <recommendedName>
        <fullName evidence="2">Thioredoxin domain-containing protein</fullName>
    </recommendedName>
</protein>
<dbReference type="PANTHER" id="PTHR22897:SF8">
    <property type="entry name" value="SULFHYDRYL OXIDASE"/>
    <property type="match status" value="1"/>
</dbReference>
<evidence type="ECO:0000313" key="3">
    <source>
        <dbReference type="EMBL" id="KAJ6689605.1"/>
    </source>
</evidence>
<name>A0A9Q0PJZ6_SALVM</name>
<reference evidence="3" key="2">
    <citation type="journal article" date="2023" name="Int. J. Mol. Sci.">
        <title>De Novo Assembly and Annotation of 11 Diverse Shrub Willow (Salix) Genomes Reveals Novel Gene Organization in Sex-Linked Regions.</title>
        <authorList>
            <person name="Hyden B."/>
            <person name="Feng K."/>
            <person name="Yates T.B."/>
            <person name="Jawdy S."/>
            <person name="Cereghino C."/>
            <person name="Smart L.B."/>
            <person name="Muchero W."/>
        </authorList>
    </citation>
    <scope>NUCLEOTIDE SEQUENCE [LARGE SCALE GENOMIC DNA]</scope>
    <source>
        <tissue evidence="3">Shoot tip</tissue>
    </source>
</reference>
<dbReference type="GO" id="GO:0003756">
    <property type="term" value="F:protein disulfide isomerase activity"/>
    <property type="evidence" value="ECO:0007669"/>
    <property type="project" value="TreeGrafter"/>
</dbReference>
<feature type="chain" id="PRO_5040515676" description="Thioredoxin domain-containing protein" evidence="1">
    <location>
        <begin position="24"/>
        <end position="312"/>
    </location>
</feature>
<organism evidence="3 4">
    <name type="scientific">Salix viminalis</name>
    <name type="common">Common osier</name>
    <name type="synonym">Basket willow</name>
    <dbReference type="NCBI Taxonomy" id="40686"/>
    <lineage>
        <taxon>Eukaryota</taxon>
        <taxon>Viridiplantae</taxon>
        <taxon>Streptophyta</taxon>
        <taxon>Embryophyta</taxon>
        <taxon>Tracheophyta</taxon>
        <taxon>Spermatophyta</taxon>
        <taxon>Magnoliopsida</taxon>
        <taxon>eudicotyledons</taxon>
        <taxon>Gunneridae</taxon>
        <taxon>Pentapetalae</taxon>
        <taxon>rosids</taxon>
        <taxon>fabids</taxon>
        <taxon>Malpighiales</taxon>
        <taxon>Salicaceae</taxon>
        <taxon>Saliceae</taxon>
        <taxon>Salix</taxon>
    </lineage>
</organism>
<keyword evidence="4" id="KW-1185">Reference proteome</keyword>
<reference evidence="3" key="1">
    <citation type="submission" date="2022-11" db="EMBL/GenBank/DDBJ databases">
        <authorList>
            <person name="Hyden B.L."/>
            <person name="Feng K."/>
            <person name="Yates T."/>
            <person name="Jawdy S."/>
            <person name="Smart L.B."/>
            <person name="Muchero W."/>
        </authorList>
    </citation>
    <scope>NUCLEOTIDE SEQUENCE</scope>
    <source>
        <tissue evidence="3">Shoot tip</tissue>
    </source>
</reference>
<dbReference type="OrthoDB" id="59470at2759"/>
<evidence type="ECO:0000313" key="4">
    <source>
        <dbReference type="Proteomes" id="UP001151529"/>
    </source>
</evidence>
<dbReference type="InterPro" id="IPR039798">
    <property type="entry name" value="Sulfhydryl_oxidase"/>
</dbReference>
<dbReference type="GO" id="GO:0006457">
    <property type="term" value="P:protein folding"/>
    <property type="evidence" value="ECO:0007669"/>
    <property type="project" value="TreeGrafter"/>
</dbReference>
<dbReference type="Gene3D" id="3.40.30.10">
    <property type="entry name" value="Glutaredoxin"/>
    <property type="match status" value="1"/>
</dbReference>
<dbReference type="FunFam" id="3.40.30.10:FF:000244">
    <property type="entry name" value="Sulfhydryl oxidase"/>
    <property type="match status" value="1"/>
</dbReference>
<dbReference type="AlphaFoldDB" id="A0A9Q0PJZ6"/>
<dbReference type="EMBL" id="JAPFFL010000012">
    <property type="protein sequence ID" value="KAJ6689605.1"/>
    <property type="molecule type" value="Genomic_DNA"/>
</dbReference>
<dbReference type="Pfam" id="PF00085">
    <property type="entry name" value="Thioredoxin"/>
    <property type="match status" value="1"/>
</dbReference>
<dbReference type="SUPFAM" id="SSF52833">
    <property type="entry name" value="Thioredoxin-like"/>
    <property type="match status" value="1"/>
</dbReference>
<sequence>MSMSKASVILIVIVLLLISSKEAASIQPGSRSILRAVSRENKAQADYAVDLNSTNFDAVLRNTPAAHAIVEFFAHWCPACRNYKPHYEKVARLFNGPDAVHPGIALMTRVDCALKLSPTGDAVCKVAALIARFQSIDIRRWLEEKSEIHVIDDGRTAEKLLNWINKQLGSSYGLDDGKFENEHLPSNISDPGQIARAVYDVEEATFFAFEIILEHKMIKPHTRASLIRFLQLLVAHHPSRRCRKGSAEVLVNFDDLSPPDIGLPDKQEAVSDDKGMPGNFQICGKEVPRGYWVSAFLFPQDGNICWFYINNI</sequence>
<accession>A0A9Q0PJZ6</accession>
<dbReference type="GO" id="GO:0016971">
    <property type="term" value="F:flavin-dependent sulfhydryl oxidase activity"/>
    <property type="evidence" value="ECO:0007669"/>
    <property type="project" value="InterPro"/>
</dbReference>
<comment type="caution">
    <text evidence="3">The sequence shown here is derived from an EMBL/GenBank/DDBJ whole genome shotgun (WGS) entry which is preliminary data.</text>
</comment>
<dbReference type="InterPro" id="IPR013766">
    <property type="entry name" value="Thioredoxin_domain"/>
</dbReference>
<dbReference type="InterPro" id="IPR036249">
    <property type="entry name" value="Thioredoxin-like_sf"/>
</dbReference>
<gene>
    <name evidence="3" type="ORF">OIU85_005964</name>
</gene>
<dbReference type="GO" id="GO:0005615">
    <property type="term" value="C:extracellular space"/>
    <property type="evidence" value="ECO:0007669"/>
    <property type="project" value="TreeGrafter"/>
</dbReference>
<feature type="signal peptide" evidence="1">
    <location>
        <begin position="1"/>
        <end position="23"/>
    </location>
</feature>
<dbReference type="InterPro" id="IPR017937">
    <property type="entry name" value="Thioredoxin_CS"/>
</dbReference>
<dbReference type="Proteomes" id="UP001151529">
    <property type="component" value="Chromosome 8"/>
</dbReference>
<dbReference type="PANTHER" id="PTHR22897">
    <property type="entry name" value="QUIESCIN Q6-RELATED SULFHYDRYL OXIDASE"/>
    <property type="match status" value="1"/>
</dbReference>
<proteinExistence type="predicted"/>
<keyword evidence="1" id="KW-0732">Signal</keyword>
<dbReference type="GO" id="GO:0000139">
    <property type="term" value="C:Golgi membrane"/>
    <property type="evidence" value="ECO:0007669"/>
    <property type="project" value="TreeGrafter"/>
</dbReference>